<proteinExistence type="predicted"/>
<sequence length="77" mass="8694">MDGAKVLHITGNADVKHAAVQLIIIDNLSFWRVAVNKKSASTDATISYYCYFFVLCDSSVFQAEAKRGQRNFDDRFD</sequence>
<accession>A0A915JCD6</accession>
<dbReference type="WBParaSite" id="nRc.2.0.1.t24168-RA">
    <property type="protein sequence ID" value="nRc.2.0.1.t24168-RA"/>
    <property type="gene ID" value="nRc.2.0.1.g24168"/>
</dbReference>
<evidence type="ECO:0000313" key="2">
    <source>
        <dbReference type="WBParaSite" id="nRc.2.0.1.t24168-RA"/>
    </source>
</evidence>
<protein>
    <submittedName>
        <fullName evidence="2">Uncharacterized protein</fullName>
    </submittedName>
</protein>
<name>A0A915JCD6_ROMCU</name>
<organism evidence="1 2">
    <name type="scientific">Romanomermis culicivorax</name>
    <name type="common">Nematode worm</name>
    <dbReference type="NCBI Taxonomy" id="13658"/>
    <lineage>
        <taxon>Eukaryota</taxon>
        <taxon>Metazoa</taxon>
        <taxon>Ecdysozoa</taxon>
        <taxon>Nematoda</taxon>
        <taxon>Enoplea</taxon>
        <taxon>Dorylaimia</taxon>
        <taxon>Mermithida</taxon>
        <taxon>Mermithoidea</taxon>
        <taxon>Mermithidae</taxon>
        <taxon>Romanomermis</taxon>
    </lineage>
</organism>
<dbReference type="Proteomes" id="UP000887565">
    <property type="component" value="Unplaced"/>
</dbReference>
<keyword evidence="1" id="KW-1185">Reference proteome</keyword>
<dbReference type="AlphaFoldDB" id="A0A915JCD6"/>
<reference evidence="2" key="1">
    <citation type="submission" date="2022-11" db="UniProtKB">
        <authorList>
            <consortium name="WormBaseParasite"/>
        </authorList>
    </citation>
    <scope>IDENTIFICATION</scope>
</reference>
<evidence type="ECO:0000313" key="1">
    <source>
        <dbReference type="Proteomes" id="UP000887565"/>
    </source>
</evidence>